<evidence type="ECO:0000256" key="1">
    <source>
        <dbReference type="SAM" id="SignalP"/>
    </source>
</evidence>
<protein>
    <submittedName>
        <fullName evidence="2">Uncharacterized protein</fullName>
    </submittedName>
</protein>
<feature type="chain" id="PRO_5025570183" evidence="1">
    <location>
        <begin position="36"/>
        <end position="82"/>
    </location>
</feature>
<comment type="caution">
    <text evidence="2">The sequence shown here is derived from an EMBL/GenBank/DDBJ whole genome shotgun (WGS) entry which is preliminary data.</text>
</comment>
<sequence>MKCYSKKTMISGSCRLLWAVVVSLLFVIIVNGAEGLPKYVSSGEGVEVYDFNNRSVERSYVPTKRSEYMDEEKFLQKSIKLP</sequence>
<keyword evidence="1" id="KW-0732">Signal</keyword>
<dbReference type="AlphaFoldDB" id="A0A699IPG5"/>
<organism evidence="2">
    <name type="scientific">Tanacetum cinerariifolium</name>
    <name type="common">Dalmatian daisy</name>
    <name type="synonym">Chrysanthemum cinerariifolium</name>
    <dbReference type="NCBI Taxonomy" id="118510"/>
    <lineage>
        <taxon>Eukaryota</taxon>
        <taxon>Viridiplantae</taxon>
        <taxon>Streptophyta</taxon>
        <taxon>Embryophyta</taxon>
        <taxon>Tracheophyta</taxon>
        <taxon>Spermatophyta</taxon>
        <taxon>Magnoliopsida</taxon>
        <taxon>eudicotyledons</taxon>
        <taxon>Gunneridae</taxon>
        <taxon>Pentapetalae</taxon>
        <taxon>asterids</taxon>
        <taxon>campanulids</taxon>
        <taxon>Asterales</taxon>
        <taxon>Asteraceae</taxon>
        <taxon>Asteroideae</taxon>
        <taxon>Anthemideae</taxon>
        <taxon>Anthemidinae</taxon>
        <taxon>Tanacetum</taxon>
    </lineage>
</organism>
<dbReference type="EMBL" id="BKCJ010326542">
    <property type="protein sequence ID" value="GEZ80946.1"/>
    <property type="molecule type" value="Genomic_DNA"/>
</dbReference>
<accession>A0A699IPG5</accession>
<reference evidence="2" key="1">
    <citation type="journal article" date="2019" name="Sci. Rep.">
        <title>Draft genome of Tanacetum cinerariifolium, the natural source of mosquito coil.</title>
        <authorList>
            <person name="Yamashiro T."/>
            <person name="Shiraishi A."/>
            <person name="Satake H."/>
            <person name="Nakayama K."/>
        </authorList>
    </citation>
    <scope>NUCLEOTIDE SEQUENCE</scope>
</reference>
<name>A0A699IPG5_TANCI</name>
<feature type="non-terminal residue" evidence="2">
    <location>
        <position position="82"/>
    </location>
</feature>
<proteinExistence type="predicted"/>
<evidence type="ECO:0000313" key="2">
    <source>
        <dbReference type="EMBL" id="GEZ80946.1"/>
    </source>
</evidence>
<feature type="signal peptide" evidence="1">
    <location>
        <begin position="1"/>
        <end position="35"/>
    </location>
</feature>
<gene>
    <name evidence="2" type="ORF">Tci_552919</name>
</gene>